<proteinExistence type="predicted"/>
<evidence type="ECO:0000256" key="1">
    <source>
        <dbReference type="SAM" id="MobiDB-lite"/>
    </source>
</evidence>
<comment type="caution">
    <text evidence="2">The sequence shown here is derived from an EMBL/GenBank/DDBJ whole genome shotgun (WGS) entry which is preliminary data.</text>
</comment>
<organism evidence="2">
    <name type="scientific">marine sediment metagenome</name>
    <dbReference type="NCBI Taxonomy" id="412755"/>
    <lineage>
        <taxon>unclassified sequences</taxon>
        <taxon>metagenomes</taxon>
        <taxon>ecological metagenomes</taxon>
    </lineage>
</organism>
<name>A0A0F8YLU8_9ZZZZ</name>
<protein>
    <submittedName>
        <fullName evidence="2">Uncharacterized protein</fullName>
    </submittedName>
</protein>
<dbReference type="AlphaFoldDB" id="A0A0F8YLU8"/>
<gene>
    <name evidence="2" type="ORF">LCGC14_2881060</name>
</gene>
<sequence length="73" mass="7638">MVDLAQVRKAVTQAAKNAGASALEKMPSPGDPDAGQGDDCGCGRRKKKMVENLRKGKSAGDIVREALADIRGK</sequence>
<evidence type="ECO:0000313" key="2">
    <source>
        <dbReference type="EMBL" id="KKK74710.1"/>
    </source>
</evidence>
<feature type="region of interest" description="Disordered" evidence="1">
    <location>
        <begin position="14"/>
        <end position="42"/>
    </location>
</feature>
<reference evidence="2" key="1">
    <citation type="journal article" date="2015" name="Nature">
        <title>Complex archaea that bridge the gap between prokaryotes and eukaryotes.</title>
        <authorList>
            <person name="Spang A."/>
            <person name="Saw J.H."/>
            <person name="Jorgensen S.L."/>
            <person name="Zaremba-Niedzwiedzka K."/>
            <person name="Martijn J."/>
            <person name="Lind A.E."/>
            <person name="van Eijk R."/>
            <person name="Schleper C."/>
            <person name="Guy L."/>
            <person name="Ettema T.J."/>
        </authorList>
    </citation>
    <scope>NUCLEOTIDE SEQUENCE</scope>
</reference>
<dbReference type="EMBL" id="LAZR01056192">
    <property type="protein sequence ID" value="KKK74710.1"/>
    <property type="molecule type" value="Genomic_DNA"/>
</dbReference>
<accession>A0A0F8YLU8</accession>